<feature type="transmembrane region" description="Helical" evidence="6">
    <location>
        <begin position="20"/>
        <end position="42"/>
    </location>
</feature>
<protein>
    <submittedName>
        <fullName evidence="7">Polysaccharide biosynthesis protein</fullName>
    </submittedName>
</protein>
<feature type="transmembrane region" description="Helical" evidence="6">
    <location>
        <begin position="427"/>
        <end position="444"/>
    </location>
</feature>
<feature type="transmembrane region" description="Helical" evidence="6">
    <location>
        <begin position="386"/>
        <end position="407"/>
    </location>
</feature>
<feature type="transmembrane region" description="Helical" evidence="6">
    <location>
        <begin position="295"/>
        <end position="314"/>
    </location>
</feature>
<dbReference type="GO" id="GO:0005886">
    <property type="term" value="C:plasma membrane"/>
    <property type="evidence" value="ECO:0007669"/>
    <property type="project" value="UniProtKB-SubCell"/>
</dbReference>
<dbReference type="InterPro" id="IPR002797">
    <property type="entry name" value="Polysacc_synth"/>
</dbReference>
<evidence type="ECO:0000256" key="2">
    <source>
        <dbReference type="ARBA" id="ARBA00022475"/>
    </source>
</evidence>
<sequence length="488" mass="54586">MNKLLDKYKKIPAPVKAGLWFFICTVLQKGIVFLTVPIFTRLLTTEQYGLLTVYQSWMAIISVFTTLNLSAGVFNNGMIKYPGQKNQFLSSLLGLSTTVTAVFFIVYLMFRQPINTLIELPTVLVLAMFLELFMSPALALWSAKQRFSYKYRAMTAITVTISLANVGVGLLAVSLAEEKGVARVLSAAIVNICAGLVLYVFNMIKGKTFFHKKYWKFALAFNLPLIPHYLSVTILNNSDRVMINKFCGTGSAAIYGVAYSIGLMLNIVMTAINSSYTPWFYQSMAQKEYQKISKLVTALVALLGGVSLLLVTFAPEIIRIMAPASYYEAVWLVPPITLSMFICLLYNVFAGLEFYFEKNIFIMIASCLGALLNIALNSFVIPLWGYIATGYTTLLCFIVWAFAHYIFSTSICKKELGLKKSIFNIKAICFIVLGVFTATAFIMLFYNLAIVRYLIVAVLCFVFIIKRKALIHLIKQMKNVQNKGKGGE</sequence>
<feature type="transmembrane region" description="Helical" evidence="6">
    <location>
        <begin position="88"/>
        <end position="110"/>
    </location>
</feature>
<evidence type="ECO:0000256" key="3">
    <source>
        <dbReference type="ARBA" id="ARBA00022692"/>
    </source>
</evidence>
<dbReference type="PANTHER" id="PTHR30250:SF11">
    <property type="entry name" value="O-ANTIGEN TRANSPORTER-RELATED"/>
    <property type="match status" value="1"/>
</dbReference>
<dbReference type="Proteomes" id="UP000003490">
    <property type="component" value="Unassembled WGS sequence"/>
</dbReference>
<gene>
    <name evidence="8" type="ORF">CH238_12750</name>
    <name evidence="7" type="ORF">CLOLEP_02408</name>
</gene>
<evidence type="ECO:0000313" key="7">
    <source>
        <dbReference type="EMBL" id="EDO60803.1"/>
    </source>
</evidence>
<evidence type="ECO:0000313" key="9">
    <source>
        <dbReference type="Proteomes" id="UP000003490"/>
    </source>
</evidence>
<comment type="caution">
    <text evidence="7">The sequence shown here is derived from an EMBL/GenBank/DDBJ whole genome shotgun (WGS) entry which is preliminary data.</text>
</comment>
<comment type="subcellular location">
    <subcellularLocation>
        <location evidence="1">Cell membrane</location>
        <topology evidence="1">Multi-pass membrane protein</topology>
    </subcellularLocation>
</comment>
<dbReference type="EMBL" id="NOXF01000012">
    <property type="protein sequence ID" value="PEQ23702.1"/>
    <property type="molecule type" value="Genomic_DNA"/>
</dbReference>
<feature type="transmembrane region" description="Helical" evidence="6">
    <location>
        <begin position="450"/>
        <end position="469"/>
    </location>
</feature>
<organism evidence="7 9">
    <name type="scientific">[Clostridium] leptum DSM 753</name>
    <dbReference type="NCBI Taxonomy" id="428125"/>
    <lineage>
        <taxon>Bacteria</taxon>
        <taxon>Bacillati</taxon>
        <taxon>Bacillota</taxon>
        <taxon>Clostridia</taxon>
        <taxon>Eubacteriales</taxon>
        <taxon>Oscillospiraceae</taxon>
        <taxon>Oscillospiraceae incertae sedis</taxon>
    </lineage>
</organism>
<feature type="transmembrane region" description="Helical" evidence="6">
    <location>
        <begin position="360"/>
        <end position="380"/>
    </location>
</feature>
<feature type="transmembrane region" description="Helical" evidence="6">
    <location>
        <begin position="181"/>
        <end position="202"/>
    </location>
</feature>
<feature type="transmembrane region" description="Helical" evidence="6">
    <location>
        <begin position="252"/>
        <end position="274"/>
    </location>
</feature>
<dbReference type="EMBL" id="ABCB02000019">
    <property type="protein sequence ID" value="EDO60803.1"/>
    <property type="molecule type" value="Genomic_DNA"/>
</dbReference>
<keyword evidence="2" id="KW-1003">Cell membrane</keyword>
<dbReference type="OrthoDB" id="9180265at2"/>
<accession>A7VV03</accession>
<name>A7VV03_9FIRM</name>
<evidence type="ECO:0000256" key="5">
    <source>
        <dbReference type="ARBA" id="ARBA00023136"/>
    </source>
</evidence>
<dbReference type="Pfam" id="PF01943">
    <property type="entry name" value="Polysacc_synt"/>
    <property type="match status" value="1"/>
</dbReference>
<dbReference type="AlphaFoldDB" id="A7VV03"/>
<evidence type="ECO:0000256" key="6">
    <source>
        <dbReference type="SAM" id="Phobius"/>
    </source>
</evidence>
<feature type="transmembrane region" description="Helical" evidence="6">
    <location>
        <begin position="214"/>
        <end position="232"/>
    </location>
</feature>
<dbReference type="PANTHER" id="PTHR30250">
    <property type="entry name" value="PST FAMILY PREDICTED COLANIC ACID TRANSPORTER"/>
    <property type="match status" value="1"/>
</dbReference>
<dbReference type="HOGENOM" id="CLU_022017_7_1_9"/>
<dbReference type="InterPro" id="IPR050833">
    <property type="entry name" value="Poly_Biosynth_Transport"/>
</dbReference>
<keyword evidence="5 6" id="KW-0472">Membrane</keyword>
<evidence type="ECO:0000256" key="1">
    <source>
        <dbReference type="ARBA" id="ARBA00004651"/>
    </source>
</evidence>
<reference evidence="7 9" key="2">
    <citation type="submission" date="2007-08" db="EMBL/GenBank/DDBJ databases">
        <authorList>
            <person name="Fulton L."/>
            <person name="Clifton S."/>
            <person name="Fulton B."/>
            <person name="Xu J."/>
            <person name="Minx P."/>
            <person name="Pepin K.H."/>
            <person name="Johnson M."/>
            <person name="Thiruvilangam P."/>
            <person name="Bhonagiri V."/>
            <person name="Nash W.E."/>
            <person name="Wang C."/>
            <person name="Mardis E.R."/>
            <person name="Wilson R.K."/>
        </authorList>
    </citation>
    <scope>NUCLEOTIDE SEQUENCE [LARGE SCALE GENOMIC DNA]</scope>
    <source>
        <strain evidence="7 9">DSM 753</strain>
    </source>
</reference>
<feature type="transmembrane region" description="Helical" evidence="6">
    <location>
        <begin position="153"/>
        <end position="175"/>
    </location>
</feature>
<evidence type="ECO:0000256" key="4">
    <source>
        <dbReference type="ARBA" id="ARBA00022989"/>
    </source>
</evidence>
<feature type="transmembrane region" description="Helical" evidence="6">
    <location>
        <begin position="326"/>
        <end position="348"/>
    </location>
</feature>
<feature type="transmembrane region" description="Helical" evidence="6">
    <location>
        <begin position="54"/>
        <end position="76"/>
    </location>
</feature>
<keyword evidence="3 6" id="KW-0812">Transmembrane</keyword>
<reference evidence="7 9" key="1">
    <citation type="submission" date="2007-08" db="EMBL/GenBank/DDBJ databases">
        <title>Draft genome sequence of Clostridium leptum (DSM 753).</title>
        <authorList>
            <person name="Sudarsanam P."/>
            <person name="Ley R."/>
            <person name="Guruge J."/>
            <person name="Turnbaugh P.J."/>
            <person name="Mahowald M."/>
            <person name="Liep D."/>
            <person name="Gordon J."/>
        </authorList>
    </citation>
    <scope>NUCLEOTIDE SEQUENCE [LARGE SCALE GENOMIC DNA]</scope>
    <source>
        <strain evidence="7 9">DSM 753</strain>
    </source>
</reference>
<keyword evidence="4 6" id="KW-1133">Transmembrane helix</keyword>
<keyword evidence="10" id="KW-1185">Reference proteome</keyword>
<reference evidence="8 10" key="3">
    <citation type="submission" date="2017-07" db="EMBL/GenBank/DDBJ databases">
        <title>Prevalence of linear plasmids in Cutibacterium (Propionibacterium) acnes isolates obtained from prostatic tissue.</title>
        <authorList>
            <person name="Davidsson S."/>
            <person name="Carlsson J."/>
            <person name="Molling P."/>
            <person name="Andren O."/>
            <person name="Andersson S.-O."/>
            <person name="Brzuszkiewicz E."/>
            <person name="Poehlein A."/>
            <person name="Al-Zeer M."/>
            <person name="Brinkmann V."/>
            <person name="Scavenius C."/>
            <person name="Nazipi S."/>
            <person name="Soderquist B."/>
            <person name="Bruggemann H."/>
        </authorList>
    </citation>
    <scope>NUCLEOTIDE SEQUENCE [LARGE SCALE GENOMIC DNA]</scope>
    <source>
        <strain evidence="8 10">DSM 753</strain>
    </source>
</reference>
<evidence type="ECO:0000313" key="10">
    <source>
        <dbReference type="Proteomes" id="UP000220611"/>
    </source>
</evidence>
<feature type="transmembrane region" description="Helical" evidence="6">
    <location>
        <begin position="122"/>
        <end position="141"/>
    </location>
</feature>
<dbReference type="Proteomes" id="UP000220611">
    <property type="component" value="Unassembled WGS sequence"/>
</dbReference>
<evidence type="ECO:0000313" key="8">
    <source>
        <dbReference type="EMBL" id="PEQ23702.1"/>
    </source>
</evidence>
<dbReference type="eggNOG" id="COG2244">
    <property type="taxonomic scope" value="Bacteria"/>
</dbReference>
<proteinExistence type="predicted"/>